<accession>A0ABM4TXB0</accession>
<evidence type="ECO:0000313" key="1">
    <source>
        <dbReference type="Proteomes" id="UP001652628"/>
    </source>
</evidence>
<dbReference type="RefSeq" id="XP_070854617.1">
    <property type="nucleotide sequence ID" value="XM_070998516.1"/>
</dbReference>
<dbReference type="GeneID" id="139354296"/>
<evidence type="ECO:0008006" key="3">
    <source>
        <dbReference type="Google" id="ProtNLM"/>
    </source>
</evidence>
<name>A0ABM4TXB0_DROSZ</name>
<evidence type="ECO:0000313" key="2">
    <source>
        <dbReference type="RefSeq" id="XP_070854617.1"/>
    </source>
</evidence>
<organism evidence="1 2">
    <name type="scientific">Drosophila suzukii</name>
    <name type="common">Spotted-wing drosophila fruit fly</name>
    <dbReference type="NCBI Taxonomy" id="28584"/>
    <lineage>
        <taxon>Eukaryota</taxon>
        <taxon>Metazoa</taxon>
        <taxon>Ecdysozoa</taxon>
        <taxon>Arthropoda</taxon>
        <taxon>Hexapoda</taxon>
        <taxon>Insecta</taxon>
        <taxon>Pterygota</taxon>
        <taxon>Neoptera</taxon>
        <taxon>Endopterygota</taxon>
        <taxon>Diptera</taxon>
        <taxon>Brachycera</taxon>
        <taxon>Muscomorpha</taxon>
        <taxon>Ephydroidea</taxon>
        <taxon>Drosophilidae</taxon>
        <taxon>Drosophila</taxon>
        <taxon>Sophophora</taxon>
    </lineage>
</organism>
<reference evidence="2" key="2">
    <citation type="submission" date="2025-08" db="UniProtKB">
        <authorList>
            <consortium name="RefSeq"/>
        </authorList>
    </citation>
    <scope>IDENTIFICATION</scope>
</reference>
<proteinExistence type="predicted"/>
<protein>
    <recommendedName>
        <fullName evidence="3">Reverse transcriptase domain-containing protein</fullName>
    </recommendedName>
</protein>
<keyword evidence="1" id="KW-1185">Reference proteome</keyword>
<gene>
    <name evidence="2" type="primary">LOC139354296</name>
</gene>
<sequence length="130" mass="14834">MEALIFGINCAPCIAHFIRDRNADRFQQQNPAAAQAVKNYHYVDDFIYSGNDNKEVIEIATQVLHINAPGRFYIRNWASNSKTVLSEQGGESSSTEVEITTAEKVLGLYWIPETDDLTFIFKFSRLKRDK</sequence>
<dbReference type="PANTHER" id="PTHR47331">
    <property type="entry name" value="PHD-TYPE DOMAIN-CONTAINING PROTEIN"/>
    <property type="match status" value="1"/>
</dbReference>
<reference evidence="1" key="1">
    <citation type="submission" date="2025-05" db="UniProtKB">
        <authorList>
            <consortium name="RefSeq"/>
        </authorList>
    </citation>
    <scope>NUCLEOTIDE SEQUENCE [LARGE SCALE GENOMIC DNA]</scope>
</reference>
<dbReference type="Proteomes" id="UP001652628">
    <property type="component" value="Chromosome 2"/>
</dbReference>